<dbReference type="GO" id="GO:0046872">
    <property type="term" value="F:metal ion binding"/>
    <property type="evidence" value="ECO:0007669"/>
    <property type="project" value="UniProtKB-KW"/>
</dbReference>
<dbReference type="OrthoDB" id="9807246at2"/>
<dbReference type="Pfam" id="PF04828">
    <property type="entry name" value="GFA"/>
    <property type="match status" value="1"/>
</dbReference>
<keyword evidence="7" id="KW-1185">Reference proteome</keyword>
<keyword evidence="4" id="KW-0456">Lyase</keyword>
<organism evidence="6 7">
    <name type="scientific">Falsihalocynthiibacter arcticus</name>
    <dbReference type="NCBI Taxonomy" id="1579316"/>
    <lineage>
        <taxon>Bacteria</taxon>
        <taxon>Pseudomonadati</taxon>
        <taxon>Pseudomonadota</taxon>
        <taxon>Alphaproteobacteria</taxon>
        <taxon>Rhodobacterales</taxon>
        <taxon>Roseobacteraceae</taxon>
        <taxon>Falsihalocynthiibacter</taxon>
    </lineage>
</organism>
<evidence type="ECO:0000313" key="7">
    <source>
        <dbReference type="Proteomes" id="UP000070371"/>
    </source>
</evidence>
<evidence type="ECO:0000259" key="5">
    <source>
        <dbReference type="PROSITE" id="PS51891"/>
    </source>
</evidence>
<evidence type="ECO:0000256" key="3">
    <source>
        <dbReference type="ARBA" id="ARBA00022833"/>
    </source>
</evidence>
<keyword evidence="3" id="KW-0862">Zinc</keyword>
<dbReference type="KEGG" id="hat:RC74_05335"/>
<sequence length="126" mass="14051">MRGSCLCGGVSFELEGEMRDPIACHCSQCRKTSGHYRAATAVPFDKLKVHSDSSLAWYRSSDYAQRGFCNKCGSSLFWKMEGEDTISIGAGALEAPTDFKIKTHIFTEDKGDYYEIEEGPEQLAKY</sequence>
<dbReference type="RefSeq" id="WP_039003381.1">
    <property type="nucleotide sequence ID" value="NZ_CP014327.1"/>
</dbReference>
<evidence type="ECO:0000256" key="4">
    <source>
        <dbReference type="ARBA" id="ARBA00023239"/>
    </source>
</evidence>
<dbReference type="PANTHER" id="PTHR33337:SF40">
    <property type="entry name" value="CENP-V_GFA DOMAIN-CONTAINING PROTEIN-RELATED"/>
    <property type="match status" value="1"/>
</dbReference>
<evidence type="ECO:0000256" key="2">
    <source>
        <dbReference type="ARBA" id="ARBA00022723"/>
    </source>
</evidence>
<dbReference type="PROSITE" id="PS51891">
    <property type="entry name" value="CENP_V_GFA"/>
    <property type="match status" value="1"/>
</dbReference>
<dbReference type="AlphaFoldDB" id="A0A126UXK7"/>
<accession>A0A126UXK7</accession>
<dbReference type="Proteomes" id="UP000070371">
    <property type="component" value="Chromosome"/>
</dbReference>
<dbReference type="GO" id="GO:0016846">
    <property type="term" value="F:carbon-sulfur lyase activity"/>
    <property type="evidence" value="ECO:0007669"/>
    <property type="project" value="InterPro"/>
</dbReference>
<dbReference type="STRING" id="1579316.RC74_05335"/>
<protein>
    <submittedName>
        <fullName evidence="6">Aldehyde-activating protein</fullName>
    </submittedName>
</protein>
<dbReference type="EMBL" id="CP014327">
    <property type="protein sequence ID" value="AML50780.1"/>
    <property type="molecule type" value="Genomic_DNA"/>
</dbReference>
<comment type="similarity">
    <text evidence="1">Belongs to the Gfa family.</text>
</comment>
<evidence type="ECO:0000256" key="1">
    <source>
        <dbReference type="ARBA" id="ARBA00005495"/>
    </source>
</evidence>
<dbReference type="InterPro" id="IPR006913">
    <property type="entry name" value="CENP-V/GFA"/>
</dbReference>
<gene>
    <name evidence="6" type="ORF">RC74_05335</name>
</gene>
<proteinExistence type="inferred from homology"/>
<dbReference type="InterPro" id="IPR011057">
    <property type="entry name" value="Mss4-like_sf"/>
</dbReference>
<name>A0A126UXK7_9RHOB</name>
<dbReference type="Gene3D" id="3.90.1590.10">
    <property type="entry name" value="glutathione-dependent formaldehyde- activating enzyme (gfa)"/>
    <property type="match status" value="1"/>
</dbReference>
<keyword evidence="2" id="KW-0479">Metal-binding</keyword>
<evidence type="ECO:0000313" key="6">
    <source>
        <dbReference type="EMBL" id="AML50780.1"/>
    </source>
</evidence>
<dbReference type="PANTHER" id="PTHR33337">
    <property type="entry name" value="GFA DOMAIN-CONTAINING PROTEIN"/>
    <property type="match status" value="1"/>
</dbReference>
<feature type="domain" description="CENP-V/GFA" evidence="5">
    <location>
        <begin position="1"/>
        <end position="115"/>
    </location>
</feature>
<dbReference type="SUPFAM" id="SSF51316">
    <property type="entry name" value="Mss4-like"/>
    <property type="match status" value="1"/>
</dbReference>
<reference evidence="6 7" key="1">
    <citation type="submission" date="2016-02" db="EMBL/GenBank/DDBJ databases">
        <title>Complete genome sequence of Halocynthiibacter arcticus PAMC 20958t from arctic marine sediment.</title>
        <authorList>
            <person name="Lee Y.M."/>
            <person name="Baek K."/>
            <person name="Lee H.K."/>
            <person name="Shin S.C."/>
        </authorList>
    </citation>
    <scope>NUCLEOTIDE SEQUENCE [LARGE SCALE GENOMIC DNA]</scope>
    <source>
        <strain evidence="6">PAMC 20958</strain>
    </source>
</reference>